<feature type="compositionally biased region" description="Polar residues" evidence="1">
    <location>
        <begin position="246"/>
        <end position="261"/>
    </location>
</feature>
<keyword evidence="3" id="KW-0732">Signal</keyword>
<keyword evidence="2" id="KW-0812">Transmembrane</keyword>
<evidence type="ECO:0000313" key="4">
    <source>
        <dbReference type="EMBL" id="JAR87758.1"/>
    </source>
</evidence>
<protein>
    <submittedName>
        <fullName evidence="4">Uncharacterized protein</fullName>
    </submittedName>
</protein>
<feature type="transmembrane region" description="Helical" evidence="2">
    <location>
        <begin position="373"/>
        <end position="396"/>
    </location>
</feature>
<feature type="compositionally biased region" description="Polar residues" evidence="1">
    <location>
        <begin position="271"/>
        <end position="292"/>
    </location>
</feature>
<sequence>MPSASAFLDFLATAFASPGFLGVLSRLRAGCGNLSSPEMSSSLFFLSRSVHVSKEICSFRSTTTGARLSLGSLGPGSSPLTGVGVEERESAGVGGSPSASCAFFLGLHFVRRLVGVVFWFRRDLSASGRSSSLSSSLEPSSEYRRLRIRAWRAFWFLLSGERFLRCSSFVCAVNGLFSSEELLLLSVGRSQRLSPSDDEALLSVSRSQRSCVLAPPTSEADSSAASEFRLADASSWLGLSSATTGVACKTDSSGKSFSIRSARSDCDSTRESSQSAPATGGNSSPRLSASGRSNTIVGVSSAAEGSPHSVSLPSPSSSFETFVLSFPACTSSFTSSSRASAVTSKTSSTISDVFVSTAGSDTTLPPCPSSSVFPFPLSSAFFFEVLFFSVVLVMTVRCSCFFRRCERSTPSVILASLRALACISSAVFTRSSGPVPFFSFALLNSSSAR</sequence>
<feature type="signal peptide" evidence="3">
    <location>
        <begin position="1"/>
        <end position="16"/>
    </location>
</feature>
<dbReference type="EMBL" id="GEGO01007646">
    <property type="protein sequence ID" value="JAR87758.1"/>
    <property type="molecule type" value="Transcribed_RNA"/>
</dbReference>
<dbReference type="AlphaFoldDB" id="A0A147BAG2"/>
<proteinExistence type="predicted"/>
<evidence type="ECO:0000256" key="2">
    <source>
        <dbReference type="SAM" id="Phobius"/>
    </source>
</evidence>
<feature type="region of interest" description="Disordered" evidence="1">
    <location>
        <begin position="246"/>
        <end position="292"/>
    </location>
</feature>
<feature type="chain" id="PRO_5007541880" evidence="3">
    <location>
        <begin position="17"/>
        <end position="449"/>
    </location>
</feature>
<keyword evidence="2" id="KW-1133">Transmembrane helix</keyword>
<reference evidence="4" key="1">
    <citation type="journal article" date="2018" name="PLoS Negl. Trop. Dis.">
        <title>Sialome diversity of ticks revealed by RNAseq of single tick salivary glands.</title>
        <authorList>
            <person name="Perner J."/>
            <person name="Kropackova S."/>
            <person name="Kopacek P."/>
            <person name="Ribeiro J.M."/>
        </authorList>
    </citation>
    <scope>NUCLEOTIDE SEQUENCE</scope>
    <source>
        <strain evidence="4">Siblings of single egg batch collected in Ceske Budejovice</strain>
        <tissue evidence="4">Salivary glands</tissue>
    </source>
</reference>
<accession>A0A147BAG2</accession>
<organism evidence="4">
    <name type="scientific">Ixodes ricinus</name>
    <name type="common">Common tick</name>
    <name type="synonym">Acarus ricinus</name>
    <dbReference type="NCBI Taxonomy" id="34613"/>
    <lineage>
        <taxon>Eukaryota</taxon>
        <taxon>Metazoa</taxon>
        <taxon>Ecdysozoa</taxon>
        <taxon>Arthropoda</taxon>
        <taxon>Chelicerata</taxon>
        <taxon>Arachnida</taxon>
        <taxon>Acari</taxon>
        <taxon>Parasitiformes</taxon>
        <taxon>Ixodida</taxon>
        <taxon>Ixodoidea</taxon>
        <taxon>Ixodidae</taxon>
        <taxon>Ixodinae</taxon>
        <taxon>Ixodes</taxon>
    </lineage>
</organism>
<evidence type="ECO:0000256" key="3">
    <source>
        <dbReference type="SAM" id="SignalP"/>
    </source>
</evidence>
<keyword evidence="2" id="KW-0472">Membrane</keyword>
<evidence type="ECO:0000256" key="1">
    <source>
        <dbReference type="SAM" id="MobiDB-lite"/>
    </source>
</evidence>
<name>A0A147BAG2_IXORI</name>